<dbReference type="InterPro" id="IPR008266">
    <property type="entry name" value="Tyr_kinase_AS"/>
</dbReference>
<dbReference type="InterPro" id="IPR040976">
    <property type="entry name" value="Pkinase_fungal"/>
</dbReference>
<keyword evidence="4" id="KW-1185">Reference proteome</keyword>
<organism evidence="3 4">
    <name type="scientific">Pholiota conissans</name>
    <dbReference type="NCBI Taxonomy" id="109636"/>
    <lineage>
        <taxon>Eukaryota</taxon>
        <taxon>Fungi</taxon>
        <taxon>Dikarya</taxon>
        <taxon>Basidiomycota</taxon>
        <taxon>Agaricomycotina</taxon>
        <taxon>Agaricomycetes</taxon>
        <taxon>Agaricomycetidae</taxon>
        <taxon>Agaricales</taxon>
        <taxon>Agaricineae</taxon>
        <taxon>Strophariaceae</taxon>
        <taxon>Pholiota</taxon>
    </lineage>
</organism>
<dbReference type="PROSITE" id="PS00109">
    <property type="entry name" value="PROTEIN_KINASE_TYR"/>
    <property type="match status" value="1"/>
</dbReference>
<dbReference type="OrthoDB" id="312874at2759"/>
<feature type="compositionally biased region" description="Polar residues" evidence="1">
    <location>
        <begin position="873"/>
        <end position="896"/>
    </location>
</feature>
<reference evidence="3" key="1">
    <citation type="submission" date="2020-11" db="EMBL/GenBank/DDBJ databases">
        <authorList>
            <consortium name="DOE Joint Genome Institute"/>
            <person name="Ahrendt S."/>
            <person name="Riley R."/>
            <person name="Andreopoulos W."/>
            <person name="Labutti K."/>
            <person name="Pangilinan J."/>
            <person name="Ruiz-Duenas F.J."/>
            <person name="Barrasa J.M."/>
            <person name="Sanchez-Garcia M."/>
            <person name="Camarero S."/>
            <person name="Miyauchi S."/>
            <person name="Serrano A."/>
            <person name="Linde D."/>
            <person name="Babiker R."/>
            <person name="Drula E."/>
            <person name="Ayuso-Fernandez I."/>
            <person name="Pacheco R."/>
            <person name="Padilla G."/>
            <person name="Ferreira P."/>
            <person name="Barriuso J."/>
            <person name="Kellner H."/>
            <person name="Castanera R."/>
            <person name="Alfaro M."/>
            <person name="Ramirez L."/>
            <person name="Pisabarro A.G."/>
            <person name="Kuo A."/>
            <person name="Tritt A."/>
            <person name="Lipzen A."/>
            <person name="He G."/>
            <person name="Yan M."/>
            <person name="Ng V."/>
            <person name="Cullen D."/>
            <person name="Martin F."/>
            <person name="Rosso M.-N."/>
            <person name="Henrissat B."/>
            <person name="Hibbett D."/>
            <person name="Martinez A.T."/>
            <person name="Grigoriev I.V."/>
        </authorList>
    </citation>
    <scope>NUCLEOTIDE SEQUENCE</scope>
    <source>
        <strain evidence="3">CIRM-BRFM 674</strain>
    </source>
</reference>
<dbReference type="Gene3D" id="1.10.510.10">
    <property type="entry name" value="Transferase(Phosphotransferase) domain 1"/>
    <property type="match status" value="1"/>
</dbReference>
<accession>A0A9P5Z3S7</accession>
<dbReference type="EMBL" id="MU155214">
    <property type="protein sequence ID" value="KAF9479360.1"/>
    <property type="molecule type" value="Genomic_DNA"/>
</dbReference>
<protein>
    <recommendedName>
        <fullName evidence="2">Fungal-type protein kinase domain-containing protein</fullName>
    </recommendedName>
</protein>
<dbReference type="Pfam" id="PF17667">
    <property type="entry name" value="Pkinase_fungal"/>
    <property type="match status" value="1"/>
</dbReference>
<evidence type="ECO:0000259" key="2">
    <source>
        <dbReference type="Pfam" id="PF17667"/>
    </source>
</evidence>
<comment type="caution">
    <text evidence="3">The sequence shown here is derived from an EMBL/GenBank/DDBJ whole genome shotgun (WGS) entry which is preliminary data.</text>
</comment>
<evidence type="ECO:0000313" key="3">
    <source>
        <dbReference type="EMBL" id="KAF9479360.1"/>
    </source>
</evidence>
<evidence type="ECO:0000313" key="4">
    <source>
        <dbReference type="Proteomes" id="UP000807469"/>
    </source>
</evidence>
<dbReference type="PANTHER" id="PTHR38248:SF2">
    <property type="entry name" value="FUNK1 11"/>
    <property type="match status" value="1"/>
</dbReference>
<dbReference type="AlphaFoldDB" id="A0A9P5Z3S7"/>
<dbReference type="SUPFAM" id="SSF56112">
    <property type="entry name" value="Protein kinase-like (PK-like)"/>
    <property type="match status" value="1"/>
</dbReference>
<dbReference type="Proteomes" id="UP000807469">
    <property type="component" value="Unassembled WGS sequence"/>
</dbReference>
<feature type="region of interest" description="Disordered" evidence="1">
    <location>
        <begin position="859"/>
        <end position="925"/>
    </location>
</feature>
<evidence type="ECO:0000256" key="1">
    <source>
        <dbReference type="SAM" id="MobiDB-lite"/>
    </source>
</evidence>
<feature type="domain" description="Fungal-type protein kinase" evidence="2">
    <location>
        <begin position="146"/>
        <end position="526"/>
    </location>
</feature>
<proteinExistence type="predicted"/>
<dbReference type="PANTHER" id="PTHR38248">
    <property type="entry name" value="FUNK1 6"/>
    <property type="match status" value="1"/>
</dbReference>
<sequence>MEQETAQEVSRAVDQDYDKHCRVADTEEFMTRLLPVPVSIIKAVREVMEYRGTYSNSRWVAFPESKDNPKEDAVYEAFIKVANAIHDVALSTANRPEEDLKYFSRSAWVDCHSKTPVSLEEDGAHIRPDAFLALDPLKHHIEELEKAEQSKYPVWWLQVLAVVEMKRSNAEKKADWVALIKQIIGYLRRVLREQMDRRFVFGFTMSPSHVIVLIHDRSGVLVTERAIDIHQDPDLFIRLISAFAVLTADKLGFDPTMKLYDQNKKVAIPSYRFKTLAYPKARYDMRWLIKMNDGKEYLTTKTLSIYRAEIMRGRGTLAWAVIPCTSSSDGSVKVFENSEVYVLKQTWRPTSIQNEIHFYVHGRAASSDNIGKICLCEEAEIEGKKDDTATLIRRGLLPIPPPSPIVGEKRVRDENHEPYLYIMTTEKGIELSEKGATELPTPRVRTRNVMATYGWPLKHFSSLKELLQVLRDAIAGHKHLYMNGVLHRDISSGNIIIAQKSNPEAPDTISYGGCLIDLDRAKVGSQNNPAIAIPNARQPLETDEVLEDINPKSIAKDAKRALHRMDDAAQGFKVAGVDHIALKNVANLRIKDDVILYSSSLYPLTYSRTMDYIKEAVVHLARFGHLPDDGVCSAANLRWTEMTLLHSFESGGPKQGSMTGTPPFTSYEIMKPGSPYFPKAREDTDSSLVYHDGIHDVESFFWVLVHMCLTRAGPGGQRREEFCILPKTTTNNKVAAAVSDIDERVKQLRNVVSCLFDNVDIMADEKKRAFTMPMLSFLFERHVIANFHPYFEPLKPLVLEWFSLLRLAHEFHGYEYHSIHDRVLMLFDNALRAMNPAQNLSAAGQKELHLRQQDLEKVKSQGVLNPTDDPQNEPANRTWEPSPTQEKSTSRSQPRTPLTGMPETPTKRSKLGTSNHPLQYRPKGQ</sequence>
<dbReference type="GO" id="GO:0004672">
    <property type="term" value="F:protein kinase activity"/>
    <property type="evidence" value="ECO:0007669"/>
    <property type="project" value="InterPro"/>
</dbReference>
<dbReference type="InterPro" id="IPR011009">
    <property type="entry name" value="Kinase-like_dom_sf"/>
</dbReference>
<gene>
    <name evidence="3" type="ORF">BDN70DRAFT_878848</name>
</gene>
<name>A0A9P5Z3S7_9AGAR</name>